<reference evidence="2" key="1">
    <citation type="submission" date="2020-10" db="EMBL/GenBank/DDBJ databases">
        <authorList>
            <person name="Gilroy R."/>
        </authorList>
    </citation>
    <scope>NUCLEOTIDE SEQUENCE</scope>
    <source>
        <strain evidence="2">10037</strain>
    </source>
</reference>
<name>A0A9D9I6A3_9BACT</name>
<keyword evidence="1" id="KW-0812">Transmembrane</keyword>
<protein>
    <submittedName>
        <fullName evidence="2">Uncharacterized protein</fullName>
    </submittedName>
</protein>
<reference evidence="2" key="2">
    <citation type="journal article" date="2021" name="PeerJ">
        <title>Extensive microbial diversity within the chicken gut microbiome revealed by metagenomics and culture.</title>
        <authorList>
            <person name="Gilroy R."/>
            <person name="Ravi A."/>
            <person name="Getino M."/>
            <person name="Pursley I."/>
            <person name="Horton D.L."/>
            <person name="Alikhan N.F."/>
            <person name="Baker D."/>
            <person name="Gharbi K."/>
            <person name="Hall N."/>
            <person name="Watson M."/>
            <person name="Adriaenssens E.M."/>
            <person name="Foster-Nyarko E."/>
            <person name="Jarju S."/>
            <person name="Secka A."/>
            <person name="Antonio M."/>
            <person name="Oren A."/>
            <person name="Chaudhuri R.R."/>
            <person name="La Ragione R."/>
            <person name="Hildebrand F."/>
            <person name="Pallen M.J."/>
        </authorList>
    </citation>
    <scope>NUCLEOTIDE SEQUENCE</scope>
    <source>
        <strain evidence="2">10037</strain>
    </source>
</reference>
<keyword evidence="1" id="KW-0472">Membrane</keyword>
<evidence type="ECO:0000313" key="3">
    <source>
        <dbReference type="Proteomes" id="UP000823597"/>
    </source>
</evidence>
<dbReference type="AlphaFoldDB" id="A0A9D9I6A3"/>
<organism evidence="2 3">
    <name type="scientific">Candidatus Merdivivens pullistercoris</name>
    <dbReference type="NCBI Taxonomy" id="2840873"/>
    <lineage>
        <taxon>Bacteria</taxon>
        <taxon>Pseudomonadati</taxon>
        <taxon>Bacteroidota</taxon>
        <taxon>Bacteroidia</taxon>
        <taxon>Bacteroidales</taxon>
        <taxon>Muribaculaceae</taxon>
        <taxon>Muribaculaceae incertae sedis</taxon>
        <taxon>Candidatus Merdivivens</taxon>
    </lineage>
</organism>
<dbReference type="EMBL" id="JADIME010000077">
    <property type="protein sequence ID" value="MBO8465821.1"/>
    <property type="molecule type" value="Genomic_DNA"/>
</dbReference>
<gene>
    <name evidence="2" type="ORF">IAB93_07490</name>
</gene>
<evidence type="ECO:0000256" key="1">
    <source>
        <dbReference type="SAM" id="Phobius"/>
    </source>
</evidence>
<evidence type="ECO:0000313" key="2">
    <source>
        <dbReference type="EMBL" id="MBO8465821.1"/>
    </source>
</evidence>
<keyword evidence="1" id="KW-1133">Transmembrane helix</keyword>
<comment type="caution">
    <text evidence="2">The sequence shown here is derived from an EMBL/GenBank/DDBJ whole genome shotgun (WGS) entry which is preliminary data.</text>
</comment>
<accession>A0A9D9I6A3</accession>
<sequence>MEEQHYIRVILCLSIVAAVLAVVAGVFVVRYIALRRKNRDGKFVKWAISRIEADNAFLYKVLGKPYDNNRGGDLKDEETVFVLTKRLKLLDKVLVSVISGNASLNGDVRNDLLSYVSDKDKFIHDTYHQYKRLHPRFVAFLRSKGLSEWETGYCCLYALGLRGKDVGAFLERGGHYNIDSRIRRKLGLGTEDANLGNYVRSRLKELSD</sequence>
<proteinExistence type="predicted"/>
<feature type="transmembrane region" description="Helical" evidence="1">
    <location>
        <begin position="6"/>
        <end position="33"/>
    </location>
</feature>
<dbReference type="Proteomes" id="UP000823597">
    <property type="component" value="Unassembled WGS sequence"/>
</dbReference>